<keyword evidence="6" id="KW-0732">Signal</keyword>
<dbReference type="GO" id="GO:0004674">
    <property type="term" value="F:protein serine/threonine kinase activity"/>
    <property type="evidence" value="ECO:0007669"/>
    <property type="project" value="UniProtKB-KW"/>
</dbReference>
<dbReference type="EMBL" id="LS974617">
    <property type="protein sequence ID" value="CAG7889834.1"/>
    <property type="molecule type" value="Genomic_DNA"/>
</dbReference>
<name>A0A8D9H1B5_BRACM</name>
<feature type="chain" id="PRO_5034850369" description="Protein kinase domain-containing protein" evidence="6">
    <location>
        <begin position="20"/>
        <end position="101"/>
    </location>
</feature>
<feature type="signal peptide" evidence="6">
    <location>
        <begin position="1"/>
        <end position="19"/>
    </location>
</feature>
<keyword evidence="5" id="KW-0067">ATP-binding</keyword>
<gene>
    <name evidence="8" type="ORF">BRAPAZ1V2_A01P39100.2</name>
</gene>
<dbReference type="SUPFAM" id="SSF56112">
    <property type="entry name" value="Protein kinase-like (PK-like)"/>
    <property type="match status" value="1"/>
</dbReference>
<dbReference type="Proteomes" id="UP000694005">
    <property type="component" value="Chromosome A01"/>
</dbReference>
<dbReference type="InterPro" id="IPR011009">
    <property type="entry name" value="Kinase-like_dom_sf"/>
</dbReference>
<dbReference type="AlphaFoldDB" id="A0A8D9H1B5"/>
<evidence type="ECO:0000256" key="2">
    <source>
        <dbReference type="ARBA" id="ARBA00022679"/>
    </source>
</evidence>
<dbReference type="Pfam" id="PF00069">
    <property type="entry name" value="Pkinase"/>
    <property type="match status" value="1"/>
</dbReference>
<dbReference type="InterPro" id="IPR000719">
    <property type="entry name" value="Prot_kinase_dom"/>
</dbReference>
<dbReference type="GO" id="GO:0005524">
    <property type="term" value="F:ATP binding"/>
    <property type="evidence" value="ECO:0007669"/>
    <property type="project" value="UniProtKB-KW"/>
</dbReference>
<sequence length="101" mass="11203">MMTMMMMMMITTTFKVLRTYFVSYYNSLSSPENLLLDEKLDLKRSDFGLCGMPAYVAPEVLANTGYDGAKIDVWSCGVILFVLNAGYVQIDSSCNLGSLVS</sequence>
<dbReference type="PANTHER" id="PTHR43895:SF160">
    <property type="entry name" value="CBL-INTERACTING SERINE_THREONINE-PROTEIN KINASE 14"/>
    <property type="match status" value="1"/>
</dbReference>
<keyword evidence="3" id="KW-0547">Nucleotide-binding</keyword>
<dbReference type="PROSITE" id="PS50011">
    <property type="entry name" value="PROTEIN_KINASE_DOM"/>
    <property type="match status" value="1"/>
</dbReference>
<keyword evidence="1" id="KW-0723">Serine/threonine-protein kinase</keyword>
<reference evidence="8 9" key="1">
    <citation type="submission" date="2021-07" db="EMBL/GenBank/DDBJ databases">
        <authorList>
            <consortium name="Genoscope - CEA"/>
            <person name="William W."/>
        </authorList>
    </citation>
    <scope>NUCLEOTIDE SEQUENCE [LARGE SCALE GENOMIC DNA]</scope>
</reference>
<evidence type="ECO:0000313" key="8">
    <source>
        <dbReference type="EMBL" id="CAG7889834.1"/>
    </source>
</evidence>
<proteinExistence type="predicted"/>
<dbReference type="Gene3D" id="1.10.510.10">
    <property type="entry name" value="Transferase(Phosphotransferase) domain 1"/>
    <property type="match status" value="1"/>
</dbReference>
<keyword evidence="2" id="KW-0808">Transferase</keyword>
<dbReference type="Gramene" id="A01p39100.2_BraZ1">
    <property type="protein sequence ID" value="A01p39100.2_BraZ1.CDS"/>
    <property type="gene ID" value="A01g39100.2_BraZ1"/>
</dbReference>
<accession>A0A8D9H1B5</accession>
<evidence type="ECO:0000256" key="6">
    <source>
        <dbReference type="SAM" id="SignalP"/>
    </source>
</evidence>
<dbReference type="PANTHER" id="PTHR43895">
    <property type="entry name" value="CALCIUM/CALMODULIN-DEPENDENT PROTEIN KINASE KINASE-RELATED"/>
    <property type="match status" value="1"/>
</dbReference>
<evidence type="ECO:0000313" key="9">
    <source>
        <dbReference type="Proteomes" id="UP000694005"/>
    </source>
</evidence>
<keyword evidence="4" id="KW-0418">Kinase</keyword>
<protein>
    <recommendedName>
        <fullName evidence="7">Protein kinase domain-containing protein</fullName>
    </recommendedName>
</protein>
<evidence type="ECO:0000259" key="7">
    <source>
        <dbReference type="PROSITE" id="PS50011"/>
    </source>
</evidence>
<organism evidence="8 9">
    <name type="scientific">Brassica campestris</name>
    <name type="common">Field mustard</name>
    <dbReference type="NCBI Taxonomy" id="3711"/>
    <lineage>
        <taxon>Eukaryota</taxon>
        <taxon>Viridiplantae</taxon>
        <taxon>Streptophyta</taxon>
        <taxon>Embryophyta</taxon>
        <taxon>Tracheophyta</taxon>
        <taxon>Spermatophyta</taxon>
        <taxon>Magnoliopsida</taxon>
        <taxon>eudicotyledons</taxon>
        <taxon>Gunneridae</taxon>
        <taxon>Pentapetalae</taxon>
        <taxon>rosids</taxon>
        <taxon>malvids</taxon>
        <taxon>Brassicales</taxon>
        <taxon>Brassicaceae</taxon>
        <taxon>Brassiceae</taxon>
        <taxon>Brassica</taxon>
    </lineage>
</organism>
<evidence type="ECO:0000256" key="5">
    <source>
        <dbReference type="ARBA" id="ARBA00022840"/>
    </source>
</evidence>
<evidence type="ECO:0000256" key="4">
    <source>
        <dbReference type="ARBA" id="ARBA00022777"/>
    </source>
</evidence>
<evidence type="ECO:0000256" key="1">
    <source>
        <dbReference type="ARBA" id="ARBA00022527"/>
    </source>
</evidence>
<feature type="domain" description="Protein kinase" evidence="7">
    <location>
        <begin position="1"/>
        <end position="101"/>
    </location>
</feature>
<evidence type="ECO:0000256" key="3">
    <source>
        <dbReference type="ARBA" id="ARBA00022741"/>
    </source>
</evidence>